<sequence>MGGDVSGFDAILRHPLRPARCAHDGQWQSAVTRCGGTLRAAERLFSLRQKQGVRLPFKWSCQRS</sequence>
<dbReference type="Proteomes" id="UP000644548">
    <property type="component" value="Unassembled WGS sequence"/>
</dbReference>
<gene>
    <name evidence="1" type="ORF">GCM10008960_37730</name>
</gene>
<evidence type="ECO:0000313" key="1">
    <source>
        <dbReference type="EMBL" id="GGS07791.1"/>
    </source>
</evidence>
<reference evidence="2" key="1">
    <citation type="journal article" date="2019" name="Int. J. Syst. Evol. Microbiol.">
        <title>The Global Catalogue of Microorganisms (GCM) 10K type strain sequencing project: providing services to taxonomists for standard genome sequencing and annotation.</title>
        <authorList>
            <consortium name="The Broad Institute Genomics Platform"/>
            <consortium name="The Broad Institute Genome Sequencing Center for Infectious Disease"/>
            <person name="Wu L."/>
            <person name="Ma J."/>
        </authorList>
    </citation>
    <scope>NUCLEOTIDE SEQUENCE [LARGE SCALE GENOMIC DNA]</scope>
    <source>
        <strain evidence="2">JCM 31405</strain>
    </source>
</reference>
<comment type="caution">
    <text evidence="1">The sequence shown here is derived from an EMBL/GenBank/DDBJ whole genome shotgun (WGS) entry which is preliminary data.</text>
</comment>
<accession>A0ABQ2SBP4</accession>
<protein>
    <submittedName>
        <fullName evidence="1">Uncharacterized protein</fullName>
    </submittedName>
</protein>
<organism evidence="1 2">
    <name type="scientific">Deinococcus sedimenti</name>
    <dbReference type="NCBI Taxonomy" id="1867090"/>
    <lineage>
        <taxon>Bacteria</taxon>
        <taxon>Thermotogati</taxon>
        <taxon>Deinococcota</taxon>
        <taxon>Deinococci</taxon>
        <taxon>Deinococcales</taxon>
        <taxon>Deinococcaceae</taxon>
        <taxon>Deinococcus</taxon>
    </lineage>
</organism>
<keyword evidence="2" id="KW-1185">Reference proteome</keyword>
<dbReference type="EMBL" id="BMQN01000020">
    <property type="protein sequence ID" value="GGS07791.1"/>
    <property type="molecule type" value="Genomic_DNA"/>
</dbReference>
<proteinExistence type="predicted"/>
<name>A0ABQ2SBP4_9DEIO</name>
<evidence type="ECO:0000313" key="2">
    <source>
        <dbReference type="Proteomes" id="UP000644548"/>
    </source>
</evidence>